<dbReference type="EMBL" id="CM000882">
    <property type="protein sequence ID" value="PNT69190.1"/>
    <property type="molecule type" value="Genomic_DNA"/>
</dbReference>
<gene>
    <name evidence="1" type="ORF">BRADI_3g50938v3</name>
</gene>
<dbReference type="AlphaFoldDB" id="A0A2K2D4H9"/>
<sequence length="76" mass="8567">MAGLVIRATPVVQEDVHLCNPDLCHSFRVVLFSPIFLCSDGLVAWPLVAKSGVEMHRKRALKRLQVIKLLDSIRCR</sequence>
<protein>
    <submittedName>
        <fullName evidence="1 2">Uncharacterized protein</fullName>
    </submittedName>
</protein>
<keyword evidence="3" id="KW-1185">Reference proteome</keyword>
<dbReference type="Proteomes" id="UP000008810">
    <property type="component" value="Chromosome 3"/>
</dbReference>
<accession>A0A2K2D4H9</accession>
<reference evidence="1" key="2">
    <citation type="submission" date="2017-06" db="EMBL/GenBank/DDBJ databases">
        <title>WGS assembly of Brachypodium distachyon.</title>
        <authorList>
            <consortium name="The International Brachypodium Initiative"/>
            <person name="Lucas S."/>
            <person name="Harmon-Smith M."/>
            <person name="Lail K."/>
            <person name="Tice H."/>
            <person name="Grimwood J."/>
            <person name="Bruce D."/>
            <person name="Barry K."/>
            <person name="Shu S."/>
            <person name="Lindquist E."/>
            <person name="Wang M."/>
            <person name="Pitluck S."/>
            <person name="Vogel J.P."/>
            <person name="Garvin D.F."/>
            <person name="Mockler T.C."/>
            <person name="Schmutz J."/>
            <person name="Rokhsar D."/>
            <person name="Bevan M.W."/>
        </authorList>
    </citation>
    <scope>NUCLEOTIDE SEQUENCE</scope>
    <source>
        <strain evidence="1">Bd21</strain>
    </source>
</reference>
<evidence type="ECO:0000313" key="2">
    <source>
        <dbReference type="EnsemblPlants" id="PNT69190"/>
    </source>
</evidence>
<reference evidence="2" key="3">
    <citation type="submission" date="2018-08" db="UniProtKB">
        <authorList>
            <consortium name="EnsemblPlants"/>
        </authorList>
    </citation>
    <scope>IDENTIFICATION</scope>
    <source>
        <strain evidence="2">cv. Bd21</strain>
    </source>
</reference>
<reference evidence="1 2" key="1">
    <citation type="journal article" date="2010" name="Nature">
        <title>Genome sequencing and analysis of the model grass Brachypodium distachyon.</title>
        <authorList>
            <consortium name="International Brachypodium Initiative"/>
        </authorList>
    </citation>
    <scope>NUCLEOTIDE SEQUENCE [LARGE SCALE GENOMIC DNA]</scope>
    <source>
        <strain evidence="1 2">Bd21</strain>
    </source>
</reference>
<dbReference type="EnsemblPlants" id="PNT69190">
    <property type="protein sequence ID" value="PNT69190"/>
    <property type="gene ID" value="BRADI_3g50938v3"/>
</dbReference>
<proteinExistence type="predicted"/>
<dbReference type="InParanoid" id="A0A2K2D4H9"/>
<evidence type="ECO:0000313" key="3">
    <source>
        <dbReference type="Proteomes" id="UP000008810"/>
    </source>
</evidence>
<evidence type="ECO:0000313" key="1">
    <source>
        <dbReference type="EMBL" id="PNT69190.1"/>
    </source>
</evidence>
<dbReference type="Gramene" id="PNT69190">
    <property type="protein sequence ID" value="PNT69190"/>
    <property type="gene ID" value="BRADI_3g50938v3"/>
</dbReference>
<organism evidence="1">
    <name type="scientific">Brachypodium distachyon</name>
    <name type="common">Purple false brome</name>
    <name type="synonym">Trachynia distachya</name>
    <dbReference type="NCBI Taxonomy" id="15368"/>
    <lineage>
        <taxon>Eukaryota</taxon>
        <taxon>Viridiplantae</taxon>
        <taxon>Streptophyta</taxon>
        <taxon>Embryophyta</taxon>
        <taxon>Tracheophyta</taxon>
        <taxon>Spermatophyta</taxon>
        <taxon>Magnoliopsida</taxon>
        <taxon>Liliopsida</taxon>
        <taxon>Poales</taxon>
        <taxon>Poaceae</taxon>
        <taxon>BOP clade</taxon>
        <taxon>Pooideae</taxon>
        <taxon>Stipodae</taxon>
        <taxon>Brachypodieae</taxon>
        <taxon>Brachypodium</taxon>
    </lineage>
</organism>
<name>A0A2K2D4H9_BRADI</name>